<dbReference type="NCBIfam" id="TIGR00254">
    <property type="entry name" value="GGDEF"/>
    <property type="match status" value="1"/>
</dbReference>
<evidence type="ECO:0000313" key="7">
    <source>
        <dbReference type="Proteomes" id="UP000284841"/>
    </source>
</evidence>
<organism evidence="6 7">
    <name type="scientific">Emergencia timonensis</name>
    <dbReference type="NCBI Taxonomy" id="1776384"/>
    <lineage>
        <taxon>Bacteria</taxon>
        <taxon>Bacillati</taxon>
        <taxon>Bacillota</taxon>
        <taxon>Clostridia</taxon>
        <taxon>Peptostreptococcales</taxon>
        <taxon>Anaerovoracaceae</taxon>
        <taxon>Emergencia</taxon>
    </lineage>
</organism>
<dbReference type="SMART" id="SM00267">
    <property type="entry name" value="GGDEF"/>
    <property type="match status" value="1"/>
</dbReference>
<keyword evidence="7" id="KW-1185">Reference proteome</keyword>
<comment type="function">
    <text evidence="2">May play the central regulatory role in sporulation. It may be an element of the effector pathway responsible for the activation of sporulation genes in response to nutritional stress. Spo0A may act in concert with spo0H (a sigma factor) to control the expression of some genes that are critical to the sporulation process.</text>
</comment>
<dbReference type="Pfam" id="PF00072">
    <property type="entry name" value="Response_reg"/>
    <property type="match status" value="1"/>
</dbReference>
<accession>A0A415E6R0</accession>
<dbReference type="OrthoDB" id="1771403at2"/>
<name>A0A415E6R0_9FIRM</name>
<evidence type="ECO:0000256" key="1">
    <source>
        <dbReference type="ARBA" id="ARBA00018672"/>
    </source>
</evidence>
<dbReference type="STRING" id="1776384.GCA_900086585_02655"/>
<reference evidence="6 7" key="1">
    <citation type="submission" date="2018-08" db="EMBL/GenBank/DDBJ databases">
        <title>A genome reference for cultivated species of the human gut microbiota.</title>
        <authorList>
            <person name="Zou Y."/>
            <person name="Xue W."/>
            <person name="Luo G."/>
        </authorList>
    </citation>
    <scope>NUCLEOTIDE SEQUENCE [LARGE SCALE GENOMIC DNA]</scope>
    <source>
        <strain evidence="6 7">AM07-24</strain>
    </source>
</reference>
<dbReference type="PROSITE" id="PS50110">
    <property type="entry name" value="RESPONSE_REGULATORY"/>
    <property type="match status" value="1"/>
</dbReference>
<dbReference type="GO" id="GO:0043709">
    <property type="term" value="P:cell adhesion involved in single-species biofilm formation"/>
    <property type="evidence" value="ECO:0007669"/>
    <property type="project" value="TreeGrafter"/>
</dbReference>
<evidence type="ECO:0000256" key="3">
    <source>
        <dbReference type="PROSITE-ProRule" id="PRU00169"/>
    </source>
</evidence>
<keyword evidence="3" id="KW-0597">Phosphoprotein</keyword>
<feature type="modified residue" description="4-aspartylphosphate" evidence="3">
    <location>
        <position position="58"/>
    </location>
</feature>
<dbReference type="InterPro" id="IPR011006">
    <property type="entry name" value="CheY-like_superfamily"/>
</dbReference>
<dbReference type="CDD" id="cd17546">
    <property type="entry name" value="REC_hyHK_CKI1_RcsC-like"/>
    <property type="match status" value="1"/>
</dbReference>
<dbReference type="AlphaFoldDB" id="A0A415E6R0"/>
<dbReference type="GO" id="GO:1902201">
    <property type="term" value="P:negative regulation of bacterial-type flagellum-dependent cell motility"/>
    <property type="evidence" value="ECO:0007669"/>
    <property type="project" value="TreeGrafter"/>
</dbReference>
<dbReference type="SMART" id="SM00448">
    <property type="entry name" value="REC"/>
    <property type="match status" value="1"/>
</dbReference>
<dbReference type="Pfam" id="PF00990">
    <property type="entry name" value="GGDEF"/>
    <property type="match status" value="1"/>
</dbReference>
<dbReference type="CDD" id="cd01949">
    <property type="entry name" value="GGDEF"/>
    <property type="match status" value="1"/>
</dbReference>
<dbReference type="PANTHER" id="PTHR45138">
    <property type="entry name" value="REGULATORY COMPONENTS OF SENSORY TRANSDUCTION SYSTEM"/>
    <property type="match status" value="1"/>
</dbReference>
<evidence type="ECO:0000313" key="6">
    <source>
        <dbReference type="EMBL" id="RHJ89350.1"/>
    </source>
</evidence>
<comment type="caution">
    <text evidence="6">The sequence shown here is derived from an EMBL/GenBank/DDBJ whole genome shotgun (WGS) entry which is preliminary data.</text>
</comment>
<dbReference type="PANTHER" id="PTHR45138:SF9">
    <property type="entry name" value="DIGUANYLATE CYCLASE DGCM-RELATED"/>
    <property type="match status" value="1"/>
</dbReference>
<dbReference type="GO" id="GO:0000160">
    <property type="term" value="P:phosphorelay signal transduction system"/>
    <property type="evidence" value="ECO:0007669"/>
    <property type="project" value="InterPro"/>
</dbReference>
<feature type="domain" description="Response regulatory" evidence="4">
    <location>
        <begin position="9"/>
        <end position="125"/>
    </location>
</feature>
<dbReference type="InterPro" id="IPR050469">
    <property type="entry name" value="Diguanylate_Cyclase"/>
</dbReference>
<dbReference type="InterPro" id="IPR029787">
    <property type="entry name" value="Nucleotide_cyclase"/>
</dbReference>
<dbReference type="InterPro" id="IPR043128">
    <property type="entry name" value="Rev_trsase/Diguanyl_cyclase"/>
</dbReference>
<evidence type="ECO:0000259" key="5">
    <source>
        <dbReference type="PROSITE" id="PS50887"/>
    </source>
</evidence>
<dbReference type="GO" id="GO:0005886">
    <property type="term" value="C:plasma membrane"/>
    <property type="evidence" value="ECO:0007669"/>
    <property type="project" value="TreeGrafter"/>
</dbReference>
<gene>
    <name evidence="6" type="ORF">DW099_01880</name>
</gene>
<dbReference type="SUPFAM" id="SSF55073">
    <property type="entry name" value="Nucleotide cyclase"/>
    <property type="match status" value="1"/>
</dbReference>
<proteinExistence type="predicted"/>
<dbReference type="SUPFAM" id="SSF52172">
    <property type="entry name" value="CheY-like"/>
    <property type="match status" value="1"/>
</dbReference>
<dbReference type="Proteomes" id="UP000284841">
    <property type="component" value="Unassembled WGS sequence"/>
</dbReference>
<protein>
    <recommendedName>
        <fullName evidence="1">Stage 0 sporulation protein A homolog</fullName>
    </recommendedName>
</protein>
<evidence type="ECO:0000259" key="4">
    <source>
        <dbReference type="PROSITE" id="PS50110"/>
    </source>
</evidence>
<dbReference type="GeneID" id="83004980"/>
<dbReference type="Gene3D" id="3.40.50.2300">
    <property type="match status" value="1"/>
</dbReference>
<dbReference type="EMBL" id="QRMS01000001">
    <property type="protein sequence ID" value="RHJ89350.1"/>
    <property type="molecule type" value="Genomic_DNA"/>
</dbReference>
<dbReference type="GO" id="GO:0052621">
    <property type="term" value="F:diguanylate cyclase activity"/>
    <property type="evidence" value="ECO:0007669"/>
    <property type="project" value="TreeGrafter"/>
</dbReference>
<sequence length="414" mass="46880">MNYDEVKEKVLVVDDNGINRAILSKILSGQYEIVEAENGKDALKKMEAHHDIMAVLLDLRMPVMDGYEFLRVVRMECHNDTLPIIAITAMEGDSSEIQALNLGADDYLVKPVVPSVVRKRLENAIRLQKALKQASHDLMTNLLNRSAFMDKVESMLYKAERDVKCAFFVIDLDNFKKANDTLGHTYGDHILIDFSRELIEMGSKNLIAGRLGGDEFALFLYDYQEEEEVSRTAKACLDSMASLHASKLNAAPTCSVGISLFPQDGHDMNKLYYMADQALYESKGLGKNRYTFYGSGKTVEEKSSRDSREWILDEMDSYIYICDAITHEVYYANAKALNLLTAAKPEDPRCFCYLLGLSEKGFFFCSEMDLKPKTSTDIIVNSRKLGRDMFYRGKLINWDGRLARMAIVSEIKDA</sequence>
<dbReference type="InterPro" id="IPR000160">
    <property type="entry name" value="GGDEF_dom"/>
</dbReference>
<dbReference type="RefSeq" id="WP_067539406.1">
    <property type="nucleotide sequence ID" value="NZ_AP025567.1"/>
</dbReference>
<dbReference type="InterPro" id="IPR001789">
    <property type="entry name" value="Sig_transdc_resp-reg_receiver"/>
</dbReference>
<dbReference type="PROSITE" id="PS50887">
    <property type="entry name" value="GGDEF"/>
    <property type="match status" value="1"/>
</dbReference>
<evidence type="ECO:0000256" key="2">
    <source>
        <dbReference type="ARBA" id="ARBA00024867"/>
    </source>
</evidence>
<dbReference type="Gene3D" id="3.30.70.270">
    <property type="match status" value="1"/>
</dbReference>
<feature type="domain" description="GGDEF" evidence="5">
    <location>
        <begin position="163"/>
        <end position="295"/>
    </location>
</feature>